<evidence type="ECO:0000313" key="3">
    <source>
        <dbReference type="Proteomes" id="UP001201873"/>
    </source>
</evidence>
<keyword evidence="3" id="KW-1185">Reference proteome</keyword>
<proteinExistence type="predicted"/>
<feature type="region of interest" description="Disordered" evidence="1">
    <location>
        <begin position="838"/>
        <end position="866"/>
    </location>
</feature>
<organism evidence="2 3">
    <name type="scientific">Frankia umida</name>
    <dbReference type="NCBI Taxonomy" id="573489"/>
    <lineage>
        <taxon>Bacteria</taxon>
        <taxon>Bacillati</taxon>
        <taxon>Actinomycetota</taxon>
        <taxon>Actinomycetes</taxon>
        <taxon>Frankiales</taxon>
        <taxon>Frankiaceae</taxon>
        <taxon>Frankia</taxon>
    </lineage>
</organism>
<evidence type="ECO:0000256" key="1">
    <source>
        <dbReference type="SAM" id="MobiDB-lite"/>
    </source>
</evidence>
<comment type="caution">
    <text evidence="2">The sequence shown here is derived from an EMBL/GenBank/DDBJ whole genome shotgun (WGS) entry which is preliminary data.</text>
</comment>
<dbReference type="EMBL" id="JALKFT010000040">
    <property type="protein sequence ID" value="MCK9878660.1"/>
    <property type="molecule type" value="Genomic_DNA"/>
</dbReference>
<feature type="compositionally biased region" description="Low complexity" evidence="1">
    <location>
        <begin position="850"/>
        <end position="866"/>
    </location>
</feature>
<evidence type="ECO:0000313" key="2">
    <source>
        <dbReference type="EMBL" id="MCK9878660.1"/>
    </source>
</evidence>
<feature type="region of interest" description="Disordered" evidence="1">
    <location>
        <begin position="69"/>
        <end position="99"/>
    </location>
</feature>
<feature type="compositionally biased region" description="Low complexity" evidence="1">
    <location>
        <begin position="750"/>
        <end position="759"/>
    </location>
</feature>
<reference evidence="2 3" key="1">
    <citation type="submission" date="2022-04" db="EMBL/GenBank/DDBJ databases">
        <title>Genome diversity in the genus Frankia.</title>
        <authorList>
            <person name="Carlos-Shanley C."/>
            <person name="Hahn D."/>
        </authorList>
    </citation>
    <scope>NUCLEOTIDE SEQUENCE [LARGE SCALE GENOMIC DNA]</scope>
    <source>
        <strain evidence="2 3">Ag45/Mut15</strain>
    </source>
</reference>
<dbReference type="RefSeq" id="WP_248826743.1">
    <property type="nucleotide sequence ID" value="NZ_JALKFT010000040.1"/>
</dbReference>
<evidence type="ECO:0008006" key="4">
    <source>
        <dbReference type="Google" id="ProtNLM"/>
    </source>
</evidence>
<dbReference type="Proteomes" id="UP001201873">
    <property type="component" value="Unassembled WGS sequence"/>
</dbReference>
<gene>
    <name evidence="2" type="ORF">MXD59_23335</name>
</gene>
<sequence>MGELTGGHRTVLHVVGESDIGMGRPAPDATDEQTAHAITLRLAEIRSRLDGDGDDHAIFAGTPIGRLVARLSGSPSTTDHPTTDHPTTDDPTAGEHGPRDEAVRIVLAATRAATPPRRAPADSGQVRSTRPIANVVQDYVGRYVAQVSVEDLAAPTLAQGRSWAVEFLRREAGGAWPGTAGTAWQLLIGAGASGIVFGVMFELLLHGVPFDLYTEDGTSSMIEFAGRPSPEALHRWLVRHRFYDVLAELDPRWERLARRQAVDVAWLLTDLTGHTPDDLTWTVDASVRAMLAGAVQASFAEGLARQEITDGAAARTWLHEFALEHAPVDQRDEVLGMLAVPRYKRLEISPERTAKVAEPLAALLHPDVVTWHDDVKRLSHGSLAAVPTPPGSVLALQDDWIRRQHLAGPLAQYPAWPVREPPPEQRKVLLLRTAAVSREKNDADVESLIAGLRAGEILLVEFITPQAGRSSSHPRIRAAVAVPVDEANIECQPSLADICRARLWDTLLATPGADLVDEVAVVLPAGPKALATAAMLAAVEFSLHAAASLRVLTPTATHTGHGPGRTVEVREDDDRALASLGLDEILAELAARALANLDLTVAERLLRRGSVRLHPLAAEVAVLQRDAFGIVPAADGTRGDRDSTSAAEVRLAIARLRLCATTVDRHPWDTAYLASSVLDHSFRTRPSGPPIDGLAPAPPASGQDPVIDAKAPATASADDHLGPWKTLRLQGDDGRRNLNNWRNKHPLSHGIRPSGPPRRTGGRAETIVVPTAEEIRVQLAATEARLRTALQHDYPTLMATAPDPDLLVQRHADLLARIRAFAGQPRVASAANGSFAAATAGTSVRTGAPSASSVSTRSATSTEESK</sequence>
<feature type="region of interest" description="Disordered" evidence="1">
    <location>
        <begin position="713"/>
        <end position="764"/>
    </location>
</feature>
<name>A0ABT0K4G1_9ACTN</name>
<accession>A0ABT0K4G1</accession>
<feature type="region of interest" description="Disordered" evidence="1">
    <location>
        <begin position="684"/>
        <end position="703"/>
    </location>
</feature>
<protein>
    <recommendedName>
        <fullName evidence="4">SMODS and SLOG-associating 2TM effector domain-containing protein</fullName>
    </recommendedName>
</protein>